<keyword evidence="1" id="KW-1133">Transmembrane helix</keyword>
<dbReference type="HOGENOM" id="CLU_035190_1_0_1"/>
<sequence length="493" mass="56270">MKDQRPRDSLKWLLFWILSLNFIVLLGFRLKWMRQDHQVILPISTCNSTTSVTSSRVKLLVDLWSSDLESRASGTPPPLKVTINAPHIQDCKRCSEATAEFDRGKDPSWKGLAQLKEEIDMNTETSGTVPWVIGGDDDNLPLTRRVQREIWLHQHPRNCSNARFLLAPWHHDETRKSVGVGSDMVSMAGMFGAALIQGRVFITKDYHGARHKGCTGSNHARWSCYFVPEASEECMARALRLASEKQAWDKGIIKEFSGNQWNGKIPSFWGEPWKAMRPTVGVKGKLMTHYNANHRSEYLCNLLNQERHRAFGEEAAKLVLKTLSTEWPLARESNPMEELVWSGYGPWMPQPLLSIHVRQGDKAREMKVVSFEEYMKLASVLQKRFPHVKNVWLSTEMQNVVDESKEYKGWNFYYSDVPRQVGTIRMAEYMALLGDKKAFDTAFVNLVMAADCDFFVGVLGSTWSYITDDLRMTSGKIKAGFLSVNSINSLLRK</sequence>
<dbReference type="OMA" id="ANHRSEY"/>
<protein>
    <submittedName>
        <fullName evidence="2">Uncharacterized protein</fullName>
    </submittedName>
</protein>
<dbReference type="GO" id="GO:0006487">
    <property type="term" value="P:protein N-linked glycosylation"/>
    <property type="evidence" value="ECO:0000318"/>
    <property type="project" value="GO_Central"/>
</dbReference>
<dbReference type="PANTHER" id="PTHR13132">
    <property type="entry name" value="ALPHA- 1,6 -FUCOSYLTRANSFERASE"/>
    <property type="match status" value="1"/>
</dbReference>
<feature type="transmembrane region" description="Helical" evidence="1">
    <location>
        <begin position="12"/>
        <end position="32"/>
    </location>
</feature>
<dbReference type="eggNOG" id="ENOG502QSTM">
    <property type="taxonomic scope" value="Eukaryota"/>
</dbReference>
<dbReference type="Gene3D" id="3.40.50.11350">
    <property type="match status" value="1"/>
</dbReference>
<dbReference type="GO" id="GO:0046921">
    <property type="term" value="F:alpha-(1-&gt;6)-fucosyltransferase activity"/>
    <property type="evidence" value="ECO:0000318"/>
    <property type="project" value="GO_Central"/>
</dbReference>
<reference evidence="2 3" key="1">
    <citation type="journal article" date="2011" name="Science">
        <title>The Selaginella genome identifies genetic changes associated with the evolution of vascular plants.</title>
        <authorList>
            <person name="Banks J.A."/>
            <person name="Nishiyama T."/>
            <person name="Hasebe M."/>
            <person name="Bowman J.L."/>
            <person name="Gribskov M."/>
            <person name="dePamphilis C."/>
            <person name="Albert V.A."/>
            <person name="Aono N."/>
            <person name="Aoyama T."/>
            <person name="Ambrose B.A."/>
            <person name="Ashton N.W."/>
            <person name="Axtell M.J."/>
            <person name="Barker E."/>
            <person name="Barker M.S."/>
            <person name="Bennetzen J.L."/>
            <person name="Bonawitz N.D."/>
            <person name="Chapple C."/>
            <person name="Cheng C."/>
            <person name="Correa L.G."/>
            <person name="Dacre M."/>
            <person name="DeBarry J."/>
            <person name="Dreyer I."/>
            <person name="Elias M."/>
            <person name="Engstrom E.M."/>
            <person name="Estelle M."/>
            <person name="Feng L."/>
            <person name="Finet C."/>
            <person name="Floyd S.K."/>
            <person name="Frommer W.B."/>
            <person name="Fujita T."/>
            <person name="Gramzow L."/>
            <person name="Gutensohn M."/>
            <person name="Harholt J."/>
            <person name="Hattori M."/>
            <person name="Heyl A."/>
            <person name="Hirai T."/>
            <person name="Hiwatashi Y."/>
            <person name="Ishikawa M."/>
            <person name="Iwata M."/>
            <person name="Karol K.G."/>
            <person name="Koehler B."/>
            <person name="Kolukisaoglu U."/>
            <person name="Kubo M."/>
            <person name="Kurata T."/>
            <person name="Lalonde S."/>
            <person name="Li K."/>
            <person name="Li Y."/>
            <person name="Litt A."/>
            <person name="Lyons E."/>
            <person name="Manning G."/>
            <person name="Maruyama T."/>
            <person name="Michael T.P."/>
            <person name="Mikami K."/>
            <person name="Miyazaki S."/>
            <person name="Morinaga S."/>
            <person name="Murata T."/>
            <person name="Mueller-Roeber B."/>
            <person name="Nelson D.R."/>
            <person name="Obara M."/>
            <person name="Oguri Y."/>
            <person name="Olmstead R.G."/>
            <person name="Onodera N."/>
            <person name="Petersen B.L."/>
            <person name="Pils B."/>
            <person name="Prigge M."/>
            <person name="Rensing S.A."/>
            <person name="Riano-Pachon D.M."/>
            <person name="Roberts A.W."/>
            <person name="Sato Y."/>
            <person name="Scheller H.V."/>
            <person name="Schulz B."/>
            <person name="Schulz C."/>
            <person name="Shakirov E.V."/>
            <person name="Shibagaki N."/>
            <person name="Shinohara N."/>
            <person name="Shippen D.E."/>
            <person name="Soerensen I."/>
            <person name="Sotooka R."/>
            <person name="Sugimoto N."/>
            <person name="Sugita M."/>
            <person name="Sumikawa N."/>
            <person name="Tanurdzic M."/>
            <person name="Theissen G."/>
            <person name="Ulvskov P."/>
            <person name="Wakazuki S."/>
            <person name="Weng J.K."/>
            <person name="Willats W.W."/>
            <person name="Wipf D."/>
            <person name="Wolf P.G."/>
            <person name="Yang L."/>
            <person name="Zimmer A.D."/>
            <person name="Zhu Q."/>
            <person name="Mitros T."/>
            <person name="Hellsten U."/>
            <person name="Loque D."/>
            <person name="Otillar R."/>
            <person name="Salamov A."/>
            <person name="Schmutz J."/>
            <person name="Shapiro H."/>
            <person name="Lindquist E."/>
            <person name="Lucas S."/>
            <person name="Rokhsar D."/>
            <person name="Grigoriev I.V."/>
        </authorList>
    </citation>
    <scope>NUCLEOTIDE SEQUENCE [LARGE SCALE GENOMIC DNA]</scope>
</reference>
<dbReference type="KEGG" id="smo:SELMODRAFT_407539"/>
<name>D8R5Y2_SELML</name>
<keyword evidence="3" id="KW-1185">Reference proteome</keyword>
<dbReference type="EMBL" id="GL377572">
    <property type="protein sequence ID" value="EFJ32564.1"/>
    <property type="molecule type" value="Genomic_DNA"/>
</dbReference>
<evidence type="ECO:0000313" key="2">
    <source>
        <dbReference type="EMBL" id="EFJ32564.1"/>
    </source>
</evidence>
<dbReference type="Proteomes" id="UP000001514">
    <property type="component" value="Unassembled WGS sequence"/>
</dbReference>
<dbReference type="AlphaFoldDB" id="D8R5Y2"/>
<dbReference type="Gramene" id="EFJ32564">
    <property type="protein sequence ID" value="EFJ32564"/>
    <property type="gene ID" value="SELMODRAFT_407539"/>
</dbReference>
<evidence type="ECO:0000256" key="1">
    <source>
        <dbReference type="SAM" id="Phobius"/>
    </source>
</evidence>
<organism evidence="3">
    <name type="scientific">Selaginella moellendorffii</name>
    <name type="common">Spikemoss</name>
    <dbReference type="NCBI Taxonomy" id="88036"/>
    <lineage>
        <taxon>Eukaryota</taxon>
        <taxon>Viridiplantae</taxon>
        <taxon>Streptophyta</taxon>
        <taxon>Embryophyta</taxon>
        <taxon>Tracheophyta</taxon>
        <taxon>Lycopodiopsida</taxon>
        <taxon>Selaginellales</taxon>
        <taxon>Selaginellaceae</taxon>
        <taxon>Selaginella</taxon>
    </lineage>
</organism>
<evidence type="ECO:0000313" key="3">
    <source>
        <dbReference type="Proteomes" id="UP000001514"/>
    </source>
</evidence>
<gene>
    <name evidence="2" type="ORF">SELMODRAFT_407539</name>
</gene>
<keyword evidence="1" id="KW-0472">Membrane</keyword>
<accession>D8R5Y2</accession>
<dbReference type="InParanoid" id="D8R5Y2"/>
<keyword evidence="1" id="KW-0812">Transmembrane</keyword>
<dbReference type="PANTHER" id="PTHR13132:SF29">
    <property type="entry name" value="ALPHA-(1,6)-FUCOSYLTRANSFERASE"/>
    <property type="match status" value="1"/>
</dbReference>
<proteinExistence type="predicted"/>